<keyword evidence="3" id="KW-1185">Reference proteome</keyword>
<protein>
    <recommendedName>
        <fullName evidence="4">DUF3102 domain-containing protein</fullName>
    </recommendedName>
</protein>
<keyword evidence="1" id="KW-0175">Coiled coil</keyword>
<gene>
    <name evidence="2" type="ORF">tloyanaT_25930</name>
</gene>
<name>A0ABQ6HDZ0_9GAMM</name>
<evidence type="ECO:0000313" key="3">
    <source>
        <dbReference type="Proteomes" id="UP001157134"/>
    </source>
</evidence>
<reference evidence="2 3" key="1">
    <citation type="submission" date="2023-03" db="EMBL/GenBank/DDBJ databases">
        <title>Thalassotalea loyana LMG 22536T draft genome sequence.</title>
        <authorList>
            <person name="Sawabe T."/>
        </authorList>
    </citation>
    <scope>NUCLEOTIDE SEQUENCE [LARGE SCALE GENOMIC DNA]</scope>
    <source>
        <strain evidence="2 3">LMG 22536</strain>
    </source>
</reference>
<proteinExistence type="predicted"/>
<evidence type="ECO:0008006" key="4">
    <source>
        <dbReference type="Google" id="ProtNLM"/>
    </source>
</evidence>
<comment type="caution">
    <text evidence="2">The sequence shown here is derived from an EMBL/GenBank/DDBJ whole genome shotgun (WGS) entry which is preliminary data.</text>
</comment>
<feature type="coiled-coil region" evidence="1">
    <location>
        <begin position="157"/>
        <end position="198"/>
    </location>
</feature>
<sequence>MSEQLTTEHQAAIIEAKEVLASKQDVLMAIGQMQALNNIKKYTTVGELLIFKKIKESNQYKGLVYTSDDGKSTTVGDIKELCEVFFGRSYTSMAESLQNLEAFGQEFLESSQNMGLGNRELRKLRKLPEAQQLAVINSEEVDLGDKTAVKDLIEDIVLQHNNETSELKKELKEATDTVRAVRANADDKQQTLDELKEKEAQRQFSQTPWKHQTADICKGLLEARALVEQGVKQMEDAFNHVNDVNAPLSQEAVDYCARTLLSEATNLHDVVSHYVNNVTGMFGAIYKPDSNAAETLLAVNEPE</sequence>
<organism evidence="2 3">
    <name type="scientific">Thalassotalea loyana</name>
    <dbReference type="NCBI Taxonomy" id="280483"/>
    <lineage>
        <taxon>Bacteria</taxon>
        <taxon>Pseudomonadati</taxon>
        <taxon>Pseudomonadota</taxon>
        <taxon>Gammaproteobacteria</taxon>
        <taxon>Alteromonadales</taxon>
        <taxon>Colwelliaceae</taxon>
        <taxon>Thalassotalea</taxon>
    </lineage>
</organism>
<dbReference type="Proteomes" id="UP001157134">
    <property type="component" value="Unassembled WGS sequence"/>
</dbReference>
<evidence type="ECO:0000313" key="2">
    <source>
        <dbReference type="EMBL" id="GLX86340.1"/>
    </source>
</evidence>
<dbReference type="EMBL" id="BSSV01000006">
    <property type="protein sequence ID" value="GLX86340.1"/>
    <property type="molecule type" value="Genomic_DNA"/>
</dbReference>
<dbReference type="RefSeq" id="WP_284299301.1">
    <property type="nucleotide sequence ID" value="NZ_BSSV01000006.1"/>
</dbReference>
<accession>A0ABQ6HDZ0</accession>
<evidence type="ECO:0000256" key="1">
    <source>
        <dbReference type="SAM" id="Coils"/>
    </source>
</evidence>